<dbReference type="Proteomes" id="UP000821853">
    <property type="component" value="Chromosome 3"/>
</dbReference>
<dbReference type="EMBL" id="JABSTR010000005">
    <property type="protein sequence ID" value="KAH9371405.1"/>
    <property type="molecule type" value="Genomic_DNA"/>
</dbReference>
<dbReference type="InterPro" id="IPR051458">
    <property type="entry name" value="Cyt/Met_Dipeptidase"/>
</dbReference>
<dbReference type="GO" id="GO:0006508">
    <property type="term" value="P:proteolysis"/>
    <property type="evidence" value="ECO:0007669"/>
    <property type="project" value="UniProtKB-KW"/>
</dbReference>
<comment type="caution">
    <text evidence="4">The sequence shown here is derived from an EMBL/GenBank/DDBJ whole genome shotgun (WGS) entry which is preliminary data.</text>
</comment>
<dbReference type="PANTHER" id="PTHR43270:SF8">
    <property type="entry name" value="DI- AND TRIPEPTIDASE DUG2-RELATED"/>
    <property type="match status" value="1"/>
</dbReference>
<dbReference type="SUPFAM" id="SSF53187">
    <property type="entry name" value="Zn-dependent exopeptidases"/>
    <property type="match status" value="1"/>
</dbReference>
<keyword evidence="5" id="KW-1185">Reference proteome</keyword>
<evidence type="ECO:0000313" key="5">
    <source>
        <dbReference type="Proteomes" id="UP000821853"/>
    </source>
</evidence>
<proteinExistence type="predicted"/>
<protein>
    <submittedName>
        <fullName evidence="4">Uncharacterized protein</fullName>
    </submittedName>
</protein>
<keyword evidence="2" id="KW-0479">Metal-binding</keyword>
<keyword evidence="3" id="KW-0378">Hydrolase</keyword>
<gene>
    <name evidence="4" type="ORF">HPB48_022271</name>
</gene>
<dbReference type="PANTHER" id="PTHR43270">
    <property type="entry name" value="BETA-ALA-HIS DIPEPTIDASE"/>
    <property type="match status" value="1"/>
</dbReference>
<organism evidence="4 5">
    <name type="scientific">Haemaphysalis longicornis</name>
    <name type="common">Bush tick</name>
    <dbReference type="NCBI Taxonomy" id="44386"/>
    <lineage>
        <taxon>Eukaryota</taxon>
        <taxon>Metazoa</taxon>
        <taxon>Ecdysozoa</taxon>
        <taxon>Arthropoda</taxon>
        <taxon>Chelicerata</taxon>
        <taxon>Arachnida</taxon>
        <taxon>Acari</taxon>
        <taxon>Parasitiformes</taxon>
        <taxon>Ixodida</taxon>
        <taxon>Ixodoidea</taxon>
        <taxon>Ixodidae</taxon>
        <taxon>Haemaphysalinae</taxon>
        <taxon>Haemaphysalis</taxon>
    </lineage>
</organism>
<keyword evidence="1" id="KW-0645">Protease</keyword>
<dbReference type="Gene3D" id="3.40.630.10">
    <property type="entry name" value="Zn peptidases"/>
    <property type="match status" value="1"/>
</dbReference>
<dbReference type="GO" id="GO:0008233">
    <property type="term" value="F:peptidase activity"/>
    <property type="evidence" value="ECO:0007669"/>
    <property type="project" value="UniProtKB-KW"/>
</dbReference>
<dbReference type="VEuPathDB" id="VectorBase:HLOH_053933"/>
<sequence length="121" mass="13483">MFKDKNYHPCRCRVIEHNTDAMVSCLKELVAIPTVSADPDHRKDILRLLQLLEQRLKRLGLHVTVDALNDQRLLGGRKAPSPPVLVATTNPNAGRKTLCVYGHVDVQPAFKVGRVALARVL</sequence>
<evidence type="ECO:0000256" key="3">
    <source>
        <dbReference type="ARBA" id="ARBA00022801"/>
    </source>
</evidence>
<accession>A0A9J6G7Z8</accession>
<evidence type="ECO:0000256" key="1">
    <source>
        <dbReference type="ARBA" id="ARBA00022670"/>
    </source>
</evidence>
<evidence type="ECO:0000313" key="4">
    <source>
        <dbReference type="EMBL" id="KAH9371405.1"/>
    </source>
</evidence>
<dbReference type="GO" id="GO:0046872">
    <property type="term" value="F:metal ion binding"/>
    <property type="evidence" value="ECO:0007669"/>
    <property type="project" value="UniProtKB-KW"/>
</dbReference>
<reference evidence="4 5" key="1">
    <citation type="journal article" date="2020" name="Cell">
        <title>Large-Scale Comparative Analyses of Tick Genomes Elucidate Their Genetic Diversity and Vector Capacities.</title>
        <authorList>
            <consortium name="Tick Genome and Microbiome Consortium (TIGMIC)"/>
            <person name="Jia N."/>
            <person name="Wang J."/>
            <person name="Shi W."/>
            <person name="Du L."/>
            <person name="Sun Y."/>
            <person name="Zhan W."/>
            <person name="Jiang J.F."/>
            <person name="Wang Q."/>
            <person name="Zhang B."/>
            <person name="Ji P."/>
            <person name="Bell-Sakyi L."/>
            <person name="Cui X.M."/>
            <person name="Yuan T.T."/>
            <person name="Jiang B.G."/>
            <person name="Yang W.F."/>
            <person name="Lam T.T."/>
            <person name="Chang Q.C."/>
            <person name="Ding S.J."/>
            <person name="Wang X.J."/>
            <person name="Zhu J.G."/>
            <person name="Ruan X.D."/>
            <person name="Zhao L."/>
            <person name="Wei J.T."/>
            <person name="Ye R.Z."/>
            <person name="Que T.C."/>
            <person name="Du C.H."/>
            <person name="Zhou Y.H."/>
            <person name="Cheng J.X."/>
            <person name="Dai P.F."/>
            <person name="Guo W.B."/>
            <person name="Han X.H."/>
            <person name="Huang E.J."/>
            <person name="Li L.F."/>
            <person name="Wei W."/>
            <person name="Gao Y.C."/>
            <person name="Liu J.Z."/>
            <person name="Shao H.Z."/>
            <person name="Wang X."/>
            <person name="Wang C.C."/>
            <person name="Yang T.C."/>
            <person name="Huo Q.B."/>
            <person name="Li W."/>
            <person name="Chen H.Y."/>
            <person name="Chen S.E."/>
            <person name="Zhou L.G."/>
            <person name="Ni X.B."/>
            <person name="Tian J.H."/>
            <person name="Sheng Y."/>
            <person name="Liu T."/>
            <person name="Pan Y.S."/>
            <person name="Xia L.Y."/>
            <person name="Li J."/>
            <person name="Zhao F."/>
            <person name="Cao W.C."/>
        </authorList>
    </citation>
    <scope>NUCLEOTIDE SEQUENCE [LARGE SCALE GENOMIC DNA]</scope>
    <source>
        <strain evidence="4">HaeL-2018</strain>
    </source>
</reference>
<dbReference type="AlphaFoldDB" id="A0A9J6G7Z8"/>
<evidence type="ECO:0000256" key="2">
    <source>
        <dbReference type="ARBA" id="ARBA00022723"/>
    </source>
</evidence>
<name>A0A9J6G7Z8_HAELO</name>